<keyword evidence="1" id="KW-0472">Membrane</keyword>
<dbReference type="EMBL" id="CABFNB010000037">
    <property type="protein sequence ID" value="VTZ60009.1"/>
    <property type="molecule type" value="Genomic_DNA"/>
</dbReference>
<sequence>MAHDGDSKLGLGFLAGIIAGAWLAAALIRKPEIRRQHIHTCEIEVLGATCVCQIVAHRMGVSAVASISPTSRWTPKLTLSEKLGGAQRAPSAFERITRSCLLTFRQSTTMQ</sequence>
<dbReference type="AlphaFoldDB" id="A0A508WWE6"/>
<evidence type="ECO:0000313" key="2">
    <source>
        <dbReference type="EMBL" id="VTZ60009.1"/>
    </source>
</evidence>
<keyword evidence="1" id="KW-0812">Transmembrane</keyword>
<accession>A0A508WWE6</accession>
<gene>
    <name evidence="2" type="ORF">EMEDMD4_1310003</name>
</gene>
<organism evidence="2">
    <name type="scientific">Sinorhizobium medicae</name>
    <dbReference type="NCBI Taxonomy" id="110321"/>
    <lineage>
        <taxon>Bacteria</taxon>
        <taxon>Pseudomonadati</taxon>
        <taxon>Pseudomonadota</taxon>
        <taxon>Alphaproteobacteria</taxon>
        <taxon>Hyphomicrobiales</taxon>
        <taxon>Rhizobiaceae</taxon>
        <taxon>Sinorhizobium/Ensifer group</taxon>
        <taxon>Sinorhizobium</taxon>
    </lineage>
</organism>
<name>A0A508WWE6_9HYPH</name>
<evidence type="ECO:0000256" key="1">
    <source>
        <dbReference type="SAM" id="Phobius"/>
    </source>
</evidence>
<dbReference type="Proteomes" id="UP000507954">
    <property type="component" value="Unassembled WGS sequence"/>
</dbReference>
<feature type="transmembrane region" description="Helical" evidence="1">
    <location>
        <begin position="12"/>
        <end position="28"/>
    </location>
</feature>
<protein>
    <submittedName>
        <fullName evidence="2">Uncharacterized protein</fullName>
    </submittedName>
</protein>
<keyword evidence="1" id="KW-1133">Transmembrane helix</keyword>
<reference evidence="2" key="1">
    <citation type="submission" date="2019-06" db="EMBL/GenBank/DDBJ databases">
        <authorList>
            <person name="Le Quere A."/>
            <person name="Colella S."/>
        </authorList>
    </citation>
    <scope>NUCLEOTIDE SEQUENCE</scope>
    <source>
        <strain evidence="2">EmedicaeMD41</strain>
    </source>
</reference>
<proteinExistence type="predicted"/>